<comment type="caution">
    <text evidence="1">The sequence shown here is derived from an EMBL/GenBank/DDBJ whole genome shotgun (WGS) entry which is preliminary data.</text>
</comment>
<sequence>MRISIQACIERAGEQPSKVIEVAVIERNADVAPASGLGLFIRESQEILRQPQTVVLTEQVDQFIRITGRCQLCGGRLGIKDTKSLVYRTAFGKARLRSPRFYSYCSACGCCSSTASLSGVHAYRRAPDHRFAGLGRRASAPPEHWDPVVHHIGLSLLPGLENPERVGALLIDHMALALHSHLLHSCGSLRSGIGRRYARALAGAPAQGVASFAPGWPRHQSAGRNGNSP</sequence>
<accession>A0A370NST5</accession>
<gene>
    <name evidence="1" type="ORF">DN412_19810</name>
</gene>
<reference evidence="2" key="1">
    <citation type="submission" date="2018-06" db="EMBL/GenBank/DDBJ databases">
        <authorList>
            <person name="Feng T."/>
            <person name="Jeon C.O."/>
        </authorList>
    </citation>
    <scope>NUCLEOTIDE SEQUENCE [LARGE SCALE GENOMIC DNA]</scope>
    <source>
        <strain evidence="2">S23</strain>
    </source>
</reference>
<keyword evidence="2" id="KW-1185">Reference proteome</keyword>
<protein>
    <submittedName>
        <fullName evidence="1">Uncharacterized protein</fullName>
    </submittedName>
</protein>
<organism evidence="1 2">
    <name type="scientific">Cupriavidus lacunae</name>
    <dbReference type="NCBI Taxonomy" id="2666307"/>
    <lineage>
        <taxon>Bacteria</taxon>
        <taxon>Pseudomonadati</taxon>
        <taxon>Pseudomonadota</taxon>
        <taxon>Betaproteobacteria</taxon>
        <taxon>Burkholderiales</taxon>
        <taxon>Burkholderiaceae</taxon>
        <taxon>Cupriavidus</taxon>
    </lineage>
</organism>
<name>A0A370NST5_9BURK</name>
<evidence type="ECO:0000313" key="2">
    <source>
        <dbReference type="Proteomes" id="UP000255165"/>
    </source>
</evidence>
<dbReference type="EMBL" id="QKWJ01000024">
    <property type="protein sequence ID" value="RDK08644.1"/>
    <property type="molecule type" value="Genomic_DNA"/>
</dbReference>
<dbReference type="AlphaFoldDB" id="A0A370NST5"/>
<dbReference type="RefSeq" id="WP_115213148.1">
    <property type="nucleotide sequence ID" value="NZ_QKWJ01000024.1"/>
</dbReference>
<proteinExistence type="predicted"/>
<evidence type="ECO:0000313" key="1">
    <source>
        <dbReference type="EMBL" id="RDK08644.1"/>
    </source>
</evidence>
<dbReference type="Proteomes" id="UP000255165">
    <property type="component" value="Unassembled WGS sequence"/>
</dbReference>